<dbReference type="InterPro" id="IPR011856">
    <property type="entry name" value="tRNA_endonuc-like_dom_sf"/>
</dbReference>
<organism evidence="3 4">
    <name type="scientific">Microbacterium invictum</name>
    <dbReference type="NCBI Taxonomy" id="515415"/>
    <lineage>
        <taxon>Bacteria</taxon>
        <taxon>Bacillati</taxon>
        <taxon>Actinomycetota</taxon>
        <taxon>Actinomycetes</taxon>
        <taxon>Micrococcales</taxon>
        <taxon>Microbacteriaceae</taxon>
        <taxon>Microbacterium</taxon>
    </lineage>
</organism>
<keyword evidence="3" id="KW-0540">Nuclease</keyword>
<dbReference type="Pfam" id="PF02021">
    <property type="entry name" value="UPF0102"/>
    <property type="match status" value="1"/>
</dbReference>
<dbReference type="InterPro" id="IPR011335">
    <property type="entry name" value="Restrct_endonuc-II-like"/>
</dbReference>
<dbReference type="PANTHER" id="PTHR34039">
    <property type="entry name" value="UPF0102 PROTEIN YRAN"/>
    <property type="match status" value="1"/>
</dbReference>
<protein>
    <recommendedName>
        <fullName evidence="2">UPF0102 protein BKA10_000755</fullName>
    </recommendedName>
</protein>
<keyword evidence="3" id="KW-0255">Endonuclease</keyword>
<dbReference type="SUPFAM" id="SSF52980">
    <property type="entry name" value="Restriction endonuclease-like"/>
    <property type="match status" value="1"/>
</dbReference>
<dbReference type="EMBL" id="JACIFH010000001">
    <property type="protein sequence ID" value="MBB4138961.1"/>
    <property type="molecule type" value="Genomic_DNA"/>
</dbReference>
<evidence type="ECO:0000256" key="2">
    <source>
        <dbReference type="HAMAP-Rule" id="MF_00048"/>
    </source>
</evidence>
<dbReference type="AlphaFoldDB" id="A0AA40VL07"/>
<sequence length="120" mass="13693">MASKDERGRQGEQRAADHLQARGFRLLDRNWRCTQGEIDIVAARGGDLVVVEVKTRRTEWFGHPFDAVDRRKRARLWRLSCAWVAAHPELARGRRLRLDVIGITGEDPATAVLEHIEDLA</sequence>
<keyword evidence="4" id="KW-1185">Reference proteome</keyword>
<dbReference type="RefSeq" id="WP_183498669.1">
    <property type="nucleotide sequence ID" value="NZ_BAABCO010000001.1"/>
</dbReference>
<evidence type="ECO:0000313" key="4">
    <source>
        <dbReference type="Proteomes" id="UP000549113"/>
    </source>
</evidence>
<dbReference type="HAMAP" id="MF_00048">
    <property type="entry name" value="UPF0102"/>
    <property type="match status" value="1"/>
</dbReference>
<dbReference type="Gene3D" id="3.40.1350.10">
    <property type="match status" value="1"/>
</dbReference>
<dbReference type="PANTHER" id="PTHR34039:SF1">
    <property type="entry name" value="UPF0102 PROTEIN YRAN"/>
    <property type="match status" value="1"/>
</dbReference>
<dbReference type="CDD" id="cd20736">
    <property type="entry name" value="PoNe_Nuclease"/>
    <property type="match status" value="1"/>
</dbReference>
<dbReference type="NCBIfam" id="NF009154">
    <property type="entry name" value="PRK12497.3-3"/>
    <property type="match status" value="1"/>
</dbReference>
<gene>
    <name evidence="3" type="ORF">BKA10_000755</name>
</gene>
<evidence type="ECO:0000313" key="3">
    <source>
        <dbReference type="EMBL" id="MBB4138961.1"/>
    </source>
</evidence>
<proteinExistence type="inferred from homology"/>
<dbReference type="GO" id="GO:0003676">
    <property type="term" value="F:nucleic acid binding"/>
    <property type="evidence" value="ECO:0007669"/>
    <property type="project" value="InterPro"/>
</dbReference>
<dbReference type="NCBIfam" id="NF009150">
    <property type="entry name" value="PRK12497.1-3"/>
    <property type="match status" value="1"/>
</dbReference>
<comment type="caution">
    <text evidence="3">The sequence shown here is derived from an EMBL/GenBank/DDBJ whole genome shotgun (WGS) entry which is preliminary data.</text>
</comment>
<accession>A0AA40VL07</accession>
<evidence type="ECO:0000256" key="1">
    <source>
        <dbReference type="ARBA" id="ARBA00006738"/>
    </source>
</evidence>
<comment type="similarity">
    <text evidence="1 2">Belongs to the UPF0102 family.</text>
</comment>
<dbReference type="GO" id="GO:0004519">
    <property type="term" value="F:endonuclease activity"/>
    <property type="evidence" value="ECO:0007669"/>
    <property type="project" value="UniProtKB-KW"/>
</dbReference>
<name>A0AA40VL07_9MICO</name>
<reference evidence="3 4" key="1">
    <citation type="submission" date="2020-08" db="EMBL/GenBank/DDBJ databases">
        <title>Sequencing the genomes of 1000 actinobacteria strains.</title>
        <authorList>
            <person name="Klenk H.-P."/>
        </authorList>
    </citation>
    <scope>NUCLEOTIDE SEQUENCE [LARGE SCALE GENOMIC DNA]</scope>
    <source>
        <strain evidence="3 4">DSM 19600</strain>
    </source>
</reference>
<keyword evidence="3" id="KW-0378">Hydrolase</keyword>
<dbReference type="Proteomes" id="UP000549113">
    <property type="component" value="Unassembled WGS sequence"/>
</dbReference>
<dbReference type="InterPro" id="IPR003509">
    <property type="entry name" value="UPF0102_YraN-like"/>
</dbReference>